<gene>
    <name evidence="16" type="ORF">D623_10026271</name>
</gene>
<feature type="domain" description="Galactosyltransferase C-terminal" evidence="14">
    <location>
        <begin position="227"/>
        <end position="296"/>
    </location>
</feature>
<evidence type="ECO:0000313" key="17">
    <source>
        <dbReference type="Proteomes" id="UP000052978"/>
    </source>
</evidence>
<name>S7MCN3_MYOBR</name>
<dbReference type="GO" id="GO:0032580">
    <property type="term" value="C:Golgi cisterna membrane"/>
    <property type="evidence" value="ECO:0007669"/>
    <property type="project" value="UniProtKB-UniRule"/>
</dbReference>
<comment type="similarity">
    <text evidence="4 13">Belongs to the glycosyltransferase 7 family.</text>
</comment>
<dbReference type="SUPFAM" id="SSF53448">
    <property type="entry name" value="Nucleotide-diphospho-sugar transferases"/>
    <property type="match status" value="1"/>
</dbReference>
<evidence type="ECO:0000256" key="7">
    <source>
        <dbReference type="ARBA" id="ARBA00022692"/>
    </source>
</evidence>
<comment type="cofactor">
    <cofactor evidence="1 13">
        <name>Mn(2+)</name>
        <dbReference type="ChEBI" id="CHEBI:29035"/>
    </cofactor>
</comment>
<evidence type="ECO:0000256" key="5">
    <source>
        <dbReference type="ARBA" id="ARBA00022676"/>
    </source>
</evidence>
<keyword evidence="6 13" id="KW-0808">Transferase</keyword>
<evidence type="ECO:0000256" key="10">
    <source>
        <dbReference type="ARBA" id="ARBA00023136"/>
    </source>
</evidence>
<dbReference type="GO" id="GO:0000139">
    <property type="term" value="C:Golgi membrane"/>
    <property type="evidence" value="ECO:0007669"/>
    <property type="project" value="UniProtKB-SubCell"/>
</dbReference>
<dbReference type="GO" id="GO:0006688">
    <property type="term" value="P:glycosphingolipid biosynthetic process"/>
    <property type="evidence" value="ECO:0007669"/>
    <property type="project" value="TreeGrafter"/>
</dbReference>
<protein>
    <recommendedName>
        <fullName evidence="13">Beta-1,4-galactosyltransferase</fullName>
        <shortName evidence="13">Beta-1,4-GalTase</shortName>
        <ecNumber evidence="13">2.4.1.-</ecNumber>
    </recommendedName>
</protein>
<evidence type="ECO:0000256" key="3">
    <source>
        <dbReference type="ARBA" id="ARBA00004922"/>
    </source>
</evidence>
<dbReference type="InterPro" id="IPR029044">
    <property type="entry name" value="Nucleotide-diphossugar_trans"/>
</dbReference>
<dbReference type="Gene3D" id="3.90.550.10">
    <property type="entry name" value="Spore Coat Polysaccharide Biosynthesis Protein SpsA, Chain A"/>
    <property type="match status" value="2"/>
</dbReference>
<evidence type="ECO:0000256" key="6">
    <source>
        <dbReference type="ARBA" id="ARBA00022679"/>
    </source>
</evidence>
<dbReference type="PANTHER" id="PTHR19300:SF47">
    <property type="entry name" value="BETA-1,4-GALACTOSYLTRANSFERASE 6"/>
    <property type="match status" value="1"/>
</dbReference>
<accession>S7MCN3</accession>
<keyword evidence="9" id="KW-1133">Transmembrane helix</keyword>
<dbReference type="Pfam" id="PF02709">
    <property type="entry name" value="Glyco_transf_7C"/>
    <property type="match status" value="1"/>
</dbReference>
<keyword evidence="12 13" id="KW-0464">Manganese</keyword>
<evidence type="ECO:0000259" key="15">
    <source>
        <dbReference type="Pfam" id="PF13733"/>
    </source>
</evidence>
<dbReference type="UniPathway" id="UPA00378"/>
<keyword evidence="7" id="KW-0812">Transmembrane</keyword>
<feature type="domain" description="Galactosyltransferase N-terminal" evidence="15">
    <location>
        <begin position="114"/>
        <end position="204"/>
    </location>
</feature>
<dbReference type="eggNOG" id="KOG3916">
    <property type="taxonomic scope" value="Eukaryota"/>
</dbReference>
<comment type="subcellular location">
    <subcellularLocation>
        <location evidence="2 13">Golgi apparatus membrane</location>
        <topology evidence="2 13">Single-pass type II membrane protein</topology>
    </subcellularLocation>
</comment>
<evidence type="ECO:0000256" key="9">
    <source>
        <dbReference type="ARBA" id="ARBA00022989"/>
    </source>
</evidence>
<keyword evidence="17" id="KW-1185">Reference proteome</keyword>
<dbReference type="InterPro" id="IPR027791">
    <property type="entry name" value="Galactosyl_T_C"/>
</dbReference>
<keyword evidence="8 13" id="KW-0735">Signal-anchor</keyword>
<evidence type="ECO:0000256" key="1">
    <source>
        <dbReference type="ARBA" id="ARBA00001936"/>
    </source>
</evidence>
<evidence type="ECO:0000256" key="8">
    <source>
        <dbReference type="ARBA" id="ARBA00022968"/>
    </source>
</evidence>
<dbReference type="PANTHER" id="PTHR19300">
    <property type="entry name" value="BETA-1,4-GALACTOSYLTRANSFERASE"/>
    <property type="match status" value="1"/>
</dbReference>
<reference evidence="16 17" key="1">
    <citation type="journal article" date="2013" name="Nat. Commun.">
        <title>Genome analysis reveals insights into physiology and longevity of the Brandt's bat Myotis brandtii.</title>
        <authorList>
            <person name="Seim I."/>
            <person name="Fang X."/>
            <person name="Xiong Z."/>
            <person name="Lobanov A.V."/>
            <person name="Huang Z."/>
            <person name="Ma S."/>
            <person name="Feng Y."/>
            <person name="Turanov A.A."/>
            <person name="Zhu Y."/>
            <person name="Lenz T.L."/>
            <person name="Gerashchenko M.V."/>
            <person name="Fan D."/>
            <person name="Hee Yim S."/>
            <person name="Yao X."/>
            <person name="Jordan D."/>
            <person name="Xiong Y."/>
            <person name="Ma Y."/>
            <person name="Lyapunov A.N."/>
            <person name="Chen G."/>
            <person name="Kulakova O.I."/>
            <person name="Sun Y."/>
            <person name="Lee S.G."/>
            <person name="Bronson R.T."/>
            <person name="Moskalev A.A."/>
            <person name="Sunyaev S.R."/>
            <person name="Zhang G."/>
            <person name="Krogh A."/>
            <person name="Wang J."/>
            <person name="Gladyshev V.N."/>
        </authorList>
    </citation>
    <scope>NUCLEOTIDE SEQUENCE [LARGE SCALE GENOMIC DNA]</scope>
</reference>
<evidence type="ECO:0000256" key="4">
    <source>
        <dbReference type="ARBA" id="ARBA00005735"/>
    </source>
</evidence>
<sequence>MSLQLTNTYLFMVQARGIMLRENVKTIGHMIRLYTNKNTTLNGTANTYLFMVQARGIMLRENVKTIGHMIRLYTNKNTTLNGTDYPEGSNSSDYLVQTTTYLPENFTYSPYLPCPEKLPYMRGFLNVNVSEVSFDEIHQLFSKDVDIEPGGHWRPKDCKPRWKVAVLIPFRNRHEHLPIFFLHLIPMLQKQRLEFAFYVIEQETCGVHGRRGQSCWRDEWKGMSGRKPERGLPYKEFFGGVSGLTVAQFRKINGFPNAFWGWGGEDDDLWNRVHYAGYNVTRPEGDLGKYKSIPHHHRGEVQFLGRYKLLRYSKERQYIDGLNNLIYEPTILVDRLYTNISVNLTPELAPIEDY</sequence>
<keyword evidence="13" id="KW-0479">Metal-binding</keyword>
<evidence type="ECO:0000256" key="2">
    <source>
        <dbReference type="ARBA" id="ARBA00004323"/>
    </source>
</evidence>
<dbReference type="GO" id="GO:0005975">
    <property type="term" value="P:carbohydrate metabolic process"/>
    <property type="evidence" value="ECO:0007669"/>
    <property type="project" value="InterPro"/>
</dbReference>
<keyword evidence="5 13" id="KW-0328">Glycosyltransferase</keyword>
<organism evidence="16 17">
    <name type="scientific">Myotis brandtii</name>
    <name type="common">Brandt's bat</name>
    <dbReference type="NCBI Taxonomy" id="109478"/>
    <lineage>
        <taxon>Eukaryota</taxon>
        <taxon>Metazoa</taxon>
        <taxon>Chordata</taxon>
        <taxon>Craniata</taxon>
        <taxon>Vertebrata</taxon>
        <taxon>Euteleostomi</taxon>
        <taxon>Mammalia</taxon>
        <taxon>Eutheria</taxon>
        <taxon>Laurasiatheria</taxon>
        <taxon>Chiroptera</taxon>
        <taxon>Yangochiroptera</taxon>
        <taxon>Vespertilionidae</taxon>
        <taxon>Myotis</taxon>
    </lineage>
</organism>
<evidence type="ECO:0000259" key="14">
    <source>
        <dbReference type="Pfam" id="PF02709"/>
    </source>
</evidence>
<evidence type="ECO:0000256" key="12">
    <source>
        <dbReference type="ARBA" id="ARBA00023211"/>
    </source>
</evidence>
<evidence type="ECO:0000313" key="16">
    <source>
        <dbReference type="EMBL" id="EPQ01969.1"/>
    </source>
</evidence>
<comment type="function">
    <text evidence="13">Responsible for the synthesis of complex-type N-linked oligosaccharides in many glycoproteins as well as the carbohydrate moieties of glycolipids.</text>
</comment>
<dbReference type="GO" id="GO:0008489">
    <property type="term" value="F:UDP-galactose:glucosylceramide beta-1,4-galactosyltransferase activity"/>
    <property type="evidence" value="ECO:0007669"/>
    <property type="project" value="TreeGrafter"/>
</dbReference>
<dbReference type="AlphaFoldDB" id="S7MCN3"/>
<dbReference type="InterPro" id="IPR027995">
    <property type="entry name" value="Galactosyl_T_N"/>
</dbReference>
<dbReference type="Proteomes" id="UP000052978">
    <property type="component" value="Unassembled WGS sequence"/>
</dbReference>
<dbReference type="InterPro" id="IPR003859">
    <property type="entry name" value="Galactosyl_T"/>
</dbReference>
<dbReference type="Pfam" id="PF13733">
    <property type="entry name" value="Glyco_transf_7N"/>
    <property type="match status" value="1"/>
</dbReference>
<keyword evidence="11 13" id="KW-0325">Glycoprotein</keyword>
<evidence type="ECO:0000256" key="11">
    <source>
        <dbReference type="ARBA" id="ARBA00023180"/>
    </source>
</evidence>
<dbReference type="EMBL" id="KE161132">
    <property type="protein sequence ID" value="EPQ01969.1"/>
    <property type="molecule type" value="Genomic_DNA"/>
</dbReference>
<proteinExistence type="inferred from homology"/>
<comment type="pathway">
    <text evidence="3 13">Protein modification; protein glycosylation.</text>
</comment>
<dbReference type="GO" id="GO:0046872">
    <property type="term" value="F:metal ion binding"/>
    <property type="evidence" value="ECO:0007669"/>
    <property type="project" value="UniProtKB-UniRule"/>
</dbReference>
<keyword evidence="13" id="KW-0333">Golgi apparatus</keyword>
<evidence type="ECO:0000256" key="13">
    <source>
        <dbReference type="RuleBase" id="RU368121"/>
    </source>
</evidence>
<dbReference type="EC" id="2.4.1.-" evidence="13"/>
<dbReference type="PRINTS" id="PR02050">
    <property type="entry name" value="B14GALTRFASE"/>
</dbReference>
<keyword evidence="10" id="KW-0472">Membrane</keyword>